<gene>
    <name evidence="7" type="ORF">TOLI1172_LOCUS7777</name>
</gene>
<comment type="similarity">
    <text evidence="2 3">Belongs to the peptidase M14 family.</text>
</comment>
<dbReference type="GO" id="GO:0005615">
    <property type="term" value="C:extracellular space"/>
    <property type="evidence" value="ECO:0007669"/>
    <property type="project" value="TreeGrafter"/>
</dbReference>
<feature type="region of interest" description="Disordered" evidence="4">
    <location>
        <begin position="663"/>
        <end position="683"/>
    </location>
</feature>
<keyword evidence="5" id="KW-0472">Membrane</keyword>
<dbReference type="EMBL" id="HBFP01010801">
    <property type="protein sequence ID" value="CAD8823381.1"/>
    <property type="molecule type" value="Transcribed_RNA"/>
</dbReference>
<reference evidence="7" key="1">
    <citation type="submission" date="2021-01" db="EMBL/GenBank/DDBJ databases">
        <authorList>
            <person name="Corre E."/>
            <person name="Pelletier E."/>
            <person name="Niang G."/>
            <person name="Scheremetjew M."/>
            <person name="Finn R."/>
            <person name="Kale V."/>
            <person name="Holt S."/>
            <person name="Cochrane G."/>
            <person name="Meng A."/>
            <person name="Brown T."/>
            <person name="Cohen L."/>
        </authorList>
    </citation>
    <scope>NUCLEOTIDE SEQUENCE</scope>
    <source>
        <strain evidence="7">CCMP3278</strain>
    </source>
</reference>
<feature type="transmembrane region" description="Helical" evidence="5">
    <location>
        <begin position="607"/>
        <end position="634"/>
    </location>
</feature>
<proteinExistence type="inferred from homology"/>
<dbReference type="InterPro" id="IPR000834">
    <property type="entry name" value="Peptidase_M14"/>
</dbReference>
<dbReference type="PANTHER" id="PTHR11705:SF138">
    <property type="entry name" value="PEPTIDASE M14 CARBOXYPEPTIDASE A DOMAIN-CONTAINING PROTEIN"/>
    <property type="match status" value="1"/>
</dbReference>
<keyword evidence="5" id="KW-0812">Transmembrane</keyword>
<dbReference type="SUPFAM" id="SSF53187">
    <property type="entry name" value="Zn-dependent exopeptidases"/>
    <property type="match status" value="1"/>
</dbReference>
<protein>
    <recommendedName>
        <fullName evidence="6">Peptidase M14 domain-containing protein</fullName>
    </recommendedName>
</protein>
<feature type="domain" description="Peptidase M14" evidence="6">
    <location>
        <begin position="51"/>
        <end position="358"/>
    </location>
</feature>
<dbReference type="PROSITE" id="PS52035">
    <property type="entry name" value="PEPTIDASE_M14"/>
    <property type="match status" value="1"/>
</dbReference>
<evidence type="ECO:0000256" key="1">
    <source>
        <dbReference type="ARBA" id="ARBA00001947"/>
    </source>
</evidence>
<sequence>MNRWIFWLPVSGLLFFFTFYTSNALLLSNETHMNHHLNLVSTRKSADDTIQYRSYEEIVQIMKDLTQQFPSLIQLFDTQSRYKLDSVGICEEYTSSKRNETIRTPCKQYFVVITDHKSWKGSGDESRPHMIISGELHGNERIGPQVTVELVRLLTSQFGKDPWLTELLKTRVLVIIPTTNAVGYSQNARYERGSDGKDLDPNRDFPFDQFPELCMRTVAARSLNEMFREFRFQLMLTFHGGANVIGYEWGDTSHCSGGSDGGLGAPSCSRAEDHSFMHALGLRMQSYAGTAGTFEKTYDLGSMGETVYPVKGGLEDWAYGASWYGNEIQCRPDTSKGLAAYPISKTTRNSDKQRCITYLIEAGNQKQPPENQLGSNVDMLSKTKGAGDGHISRNVRLSIAALDALRPTIQVVEGYPRLSSVGKNEQAWMIEVHFVVRGAFSVEQAFIQWSTPKSGHEVQSGASSSDHRTQLHLLSHDDPTNPESSADVMHASFYTPKSVRAGVYFRIVADVDASLFKSNTTMEPQSHIMRNRNSHPRVVSKTWQLITEGAVYARVEEESSGIGWGTNGQLYAQSSEGGAGNGEFWAGLASSDGESGGMHGNPDTKQWSIWTILAMSAAVLLVVAFLVMILIIILRRLFHSPRSPVNVNAGDPSDIEMQFLAEWEDTESSQSSSNHSSRHEFEE</sequence>
<dbReference type="GO" id="GO:0006508">
    <property type="term" value="P:proteolysis"/>
    <property type="evidence" value="ECO:0007669"/>
    <property type="project" value="InterPro"/>
</dbReference>
<comment type="caution">
    <text evidence="3">Lacks conserved residue(s) required for the propagation of feature annotation.</text>
</comment>
<dbReference type="GO" id="GO:0004181">
    <property type="term" value="F:metallocarboxypeptidase activity"/>
    <property type="evidence" value="ECO:0007669"/>
    <property type="project" value="InterPro"/>
</dbReference>
<evidence type="ECO:0000256" key="4">
    <source>
        <dbReference type="SAM" id="MobiDB-lite"/>
    </source>
</evidence>
<dbReference type="SMART" id="SM00631">
    <property type="entry name" value="Zn_pept"/>
    <property type="match status" value="1"/>
</dbReference>
<accession>A0A7S0ZJS0</accession>
<evidence type="ECO:0000256" key="5">
    <source>
        <dbReference type="SAM" id="Phobius"/>
    </source>
</evidence>
<dbReference type="AlphaFoldDB" id="A0A7S0ZJS0"/>
<dbReference type="PANTHER" id="PTHR11705">
    <property type="entry name" value="PROTEASE FAMILY M14 CARBOXYPEPTIDASE A,B"/>
    <property type="match status" value="1"/>
</dbReference>
<dbReference type="Gene3D" id="3.40.630.10">
    <property type="entry name" value="Zn peptidases"/>
    <property type="match status" value="1"/>
</dbReference>
<evidence type="ECO:0000256" key="3">
    <source>
        <dbReference type="PROSITE-ProRule" id="PRU01379"/>
    </source>
</evidence>
<evidence type="ECO:0000313" key="7">
    <source>
        <dbReference type="EMBL" id="CAD8823381.1"/>
    </source>
</evidence>
<evidence type="ECO:0000259" key="6">
    <source>
        <dbReference type="PROSITE" id="PS52035"/>
    </source>
</evidence>
<name>A0A7S0ZJS0_9RHOD</name>
<dbReference type="Pfam" id="PF00246">
    <property type="entry name" value="Peptidase_M14"/>
    <property type="match status" value="1"/>
</dbReference>
<dbReference type="GO" id="GO:0008270">
    <property type="term" value="F:zinc ion binding"/>
    <property type="evidence" value="ECO:0007669"/>
    <property type="project" value="InterPro"/>
</dbReference>
<evidence type="ECO:0000256" key="2">
    <source>
        <dbReference type="ARBA" id="ARBA00005988"/>
    </source>
</evidence>
<keyword evidence="5" id="KW-1133">Transmembrane helix</keyword>
<organism evidence="7">
    <name type="scientific">Timspurckia oligopyrenoides</name>
    <dbReference type="NCBI Taxonomy" id="708627"/>
    <lineage>
        <taxon>Eukaryota</taxon>
        <taxon>Rhodophyta</taxon>
        <taxon>Bangiophyceae</taxon>
        <taxon>Porphyridiales</taxon>
        <taxon>Porphyridiaceae</taxon>
        <taxon>Timspurckia</taxon>
    </lineage>
</organism>
<comment type="cofactor">
    <cofactor evidence="1">
        <name>Zn(2+)</name>
        <dbReference type="ChEBI" id="CHEBI:29105"/>
    </cofactor>
</comment>